<name>A0ABU1S7Q7_9MICO</name>
<comment type="caution">
    <text evidence="2">The sequence shown here is derived from an EMBL/GenBank/DDBJ whole genome shotgun (WGS) entry which is preliminary data.</text>
</comment>
<sequence length="32" mass="3577">MSPDAIWDQLTSEYGEQFTPEEADYALQNLGG</sequence>
<organism evidence="2 3">
    <name type="scientific">Microbacterium resistens</name>
    <dbReference type="NCBI Taxonomy" id="156977"/>
    <lineage>
        <taxon>Bacteria</taxon>
        <taxon>Bacillati</taxon>
        <taxon>Actinomycetota</taxon>
        <taxon>Actinomycetes</taxon>
        <taxon>Micrococcales</taxon>
        <taxon>Microbacteriaceae</taxon>
        <taxon>Microbacterium</taxon>
    </lineage>
</organism>
<dbReference type="Pfam" id="PF07553">
    <property type="entry name" value="Lipoprotein_Ltp"/>
    <property type="match status" value="1"/>
</dbReference>
<dbReference type="Proteomes" id="UP001259347">
    <property type="component" value="Unassembled WGS sequence"/>
</dbReference>
<dbReference type="EMBL" id="JAVDUM010000001">
    <property type="protein sequence ID" value="MDR6865626.1"/>
    <property type="molecule type" value="Genomic_DNA"/>
</dbReference>
<gene>
    <name evidence="2" type="ORF">J2Y69_000208</name>
</gene>
<keyword evidence="3" id="KW-1185">Reference proteome</keyword>
<dbReference type="InterPro" id="IPR036388">
    <property type="entry name" value="WH-like_DNA-bd_sf"/>
</dbReference>
<feature type="domain" description="Putative host cell surface-exposed lipoprotein Ltp-like HTH region" evidence="1">
    <location>
        <begin position="1"/>
        <end position="30"/>
    </location>
</feature>
<dbReference type="InterPro" id="IPR011434">
    <property type="entry name" value="Ltp-like_HTH"/>
</dbReference>
<evidence type="ECO:0000313" key="2">
    <source>
        <dbReference type="EMBL" id="MDR6865626.1"/>
    </source>
</evidence>
<accession>A0ABU1S7Q7</accession>
<evidence type="ECO:0000259" key="1">
    <source>
        <dbReference type="Pfam" id="PF07553"/>
    </source>
</evidence>
<dbReference type="Gene3D" id="1.10.10.10">
    <property type="entry name" value="Winged helix-like DNA-binding domain superfamily/Winged helix DNA-binding domain"/>
    <property type="match status" value="1"/>
</dbReference>
<reference evidence="2 3" key="1">
    <citation type="submission" date="2023-07" db="EMBL/GenBank/DDBJ databases">
        <title>Sorghum-associated microbial communities from plants grown in Nebraska, USA.</title>
        <authorList>
            <person name="Schachtman D."/>
        </authorList>
    </citation>
    <scope>NUCLEOTIDE SEQUENCE [LARGE SCALE GENOMIC DNA]</scope>
    <source>
        <strain evidence="2 3">2980</strain>
    </source>
</reference>
<protein>
    <recommendedName>
        <fullName evidence="1">Putative host cell surface-exposed lipoprotein Ltp-like HTH region domain-containing protein</fullName>
    </recommendedName>
</protein>
<evidence type="ECO:0000313" key="3">
    <source>
        <dbReference type="Proteomes" id="UP001259347"/>
    </source>
</evidence>
<proteinExistence type="predicted"/>